<comment type="caution">
    <text evidence="2">Lacks conserved residue(s) required for the propagation of feature annotation.</text>
</comment>
<dbReference type="PANTHER" id="PTHR30055:SF226">
    <property type="entry name" value="HTH-TYPE TRANSCRIPTIONAL REGULATOR PKSA"/>
    <property type="match status" value="1"/>
</dbReference>
<reference evidence="4 5" key="1">
    <citation type="journal article" date="2019" name="Int. J. Syst. Evol. Microbiol.">
        <title>The Global Catalogue of Microorganisms (GCM) 10K type strain sequencing project: providing services to taxonomists for standard genome sequencing and annotation.</title>
        <authorList>
            <consortium name="The Broad Institute Genomics Platform"/>
            <consortium name="The Broad Institute Genome Sequencing Center for Infectious Disease"/>
            <person name="Wu L."/>
            <person name="Ma J."/>
        </authorList>
    </citation>
    <scope>NUCLEOTIDE SEQUENCE [LARGE SCALE GENOMIC DNA]</scope>
    <source>
        <strain evidence="4 5">JCM 10696</strain>
    </source>
</reference>
<proteinExistence type="predicted"/>
<dbReference type="PROSITE" id="PS50977">
    <property type="entry name" value="HTH_TETR_2"/>
    <property type="match status" value="1"/>
</dbReference>
<evidence type="ECO:0000313" key="5">
    <source>
        <dbReference type="Proteomes" id="UP001500665"/>
    </source>
</evidence>
<dbReference type="InterPro" id="IPR050109">
    <property type="entry name" value="HTH-type_TetR-like_transc_reg"/>
</dbReference>
<name>A0ABN1RIG5_9ACTN</name>
<protein>
    <recommendedName>
        <fullName evidence="3">HTH tetR-type domain-containing protein</fullName>
    </recommendedName>
</protein>
<sequence length="232" mass="25360">MSERANGGRGVETRQRILDAAERLMAERGIEGVSLNEINSAAGQRSTASLHYHFGGREGLVRAIMQRHGPWLRARHEELYARLVGDGRQEDVRALAEVIVLPPAEYLELGPSPRAAIRIWVSALNRPQLDIEEVSHLVDPVLTDVGRRIVALVSRSMPRELAVERLFLASQAVLHLLADRAALEDASDNRRRPLPLPLMAANLVDMTVAALTAPVGAATARLAETAFDRAPA</sequence>
<keyword evidence="1 2" id="KW-0238">DNA-binding</keyword>
<evidence type="ECO:0000256" key="2">
    <source>
        <dbReference type="PROSITE-ProRule" id="PRU00335"/>
    </source>
</evidence>
<organism evidence="4 5">
    <name type="scientific">Actinocorallia libanotica</name>
    <dbReference type="NCBI Taxonomy" id="46162"/>
    <lineage>
        <taxon>Bacteria</taxon>
        <taxon>Bacillati</taxon>
        <taxon>Actinomycetota</taxon>
        <taxon>Actinomycetes</taxon>
        <taxon>Streptosporangiales</taxon>
        <taxon>Thermomonosporaceae</taxon>
        <taxon>Actinocorallia</taxon>
    </lineage>
</organism>
<feature type="domain" description="HTH tetR-type" evidence="3">
    <location>
        <begin position="11"/>
        <end position="72"/>
    </location>
</feature>
<keyword evidence="5" id="KW-1185">Reference proteome</keyword>
<comment type="caution">
    <text evidence="4">The sequence shown here is derived from an EMBL/GenBank/DDBJ whole genome shotgun (WGS) entry which is preliminary data.</text>
</comment>
<dbReference type="SUPFAM" id="SSF46689">
    <property type="entry name" value="Homeodomain-like"/>
    <property type="match status" value="1"/>
</dbReference>
<evidence type="ECO:0000256" key="1">
    <source>
        <dbReference type="ARBA" id="ARBA00023125"/>
    </source>
</evidence>
<dbReference type="InterPro" id="IPR009057">
    <property type="entry name" value="Homeodomain-like_sf"/>
</dbReference>
<evidence type="ECO:0000259" key="3">
    <source>
        <dbReference type="PROSITE" id="PS50977"/>
    </source>
</evidence>
<evidence type="ECO:0000313" key="4">
    <source>
        <dbReference type="EMBL" id="GAA0957882.1"/>
    </source>
</evidence>
<dbReference type="Pfam" id="PF00440">
    <property type="entry name" value="TetR_N"/>
    <property type="match status" value="1"/>
</dbReference>
<gene>
    <name evidence="4" type="ORF">GCM10009550_45750</name>
</gene>
<dbReference type="Gene3D" id="1.10.357.10">
    <property type="entry name" value="Tetracycline Repressor, domain 2"/>
    <property type="match status" value="1"/>
</dbReference>
<dbReference type="RefSeq" id="WP_344242953.1">
    <property type="nucleotide sequence ID" value="NZ_BAAAHH010000020.1"/>
</dbReference>
<dbReference type="PANTHER" id="PTHR30055">
    <property type="entry name" value="HTH-TYPE TRANSCRIPTIONAL REGULATOR RUTR"/>
    <property type="match status" value="1"/>
</dbReference>
<dbReference type="EMBL" id="BAAAHH010000020">
    <property type="protein sequence ID" value="GAA0957882.1"/>
    <property type="molecule type" value="Genomic_DNA"/>
</dbReference>
<dbReference type="InterPro" id="IPR001647">
    <property type="entry name" value="HTH_TetR"/>
</dbReference>
<dbReference type="Proteomes" id="UP001500665">
    <property type="component" value="Unassembled WGS sequence"/>
</dbReference>
<accession>A0ABN1RIG5</accession>